<dbReference type="OrthoDB" id="9812484at2"/>
<dbReference type="PANTHER" id="PTHR43479:SF11">
    <property type="entry name" value="ACREF_ENVCD OPERON REPRESSOR-RELATED"/>
    <property type="match status" value="1"/>
</dbReference>
<organism evidence="4 5">
    <name type="scientific">Ligilactobacillus equi DSM 15833 = JCM 10991</name>
    <dbReference type="NCBI Taxonomy" id="1423740"/>
    <lineage>
        <taxon>Bacteria</taxon>
        <taxon>Bacillati</taxon>
        <taxon>Bacillota</taxon>
        <taxon>Bacilli</taxon>
        <taxon>Lactobacillales</taxon>
        <taxon>Lactobacillaceae</taxon>
        <taxon>Ligilactobacillus</taxon>
    </lineage>
</organism>
<dbReference type="EMBL" id="AZFH01000161">
    <property type="protein sequence ID" value="KRL77810.1"/>
    <property type="molecule type" value="Genomic_DNA"/>
</dbReference>
<dbReference type="InterPro" id="IPR001647">
    <property type="entry name" value="HTH_TetR"/>
</dbReference>
<dbReference type="InterPro" id="IPR023772">
    <property type="entry name" value="DNA-bd_HTH_TetR-type_CS"/>
</dbReference>
<evidence type="ECO:0000313" key="5">
    <source>
        <dbReference type="Proteomes" id="UP000051048"/>
    </source>
</evidence>
<dbReference type="PATRIC" id="fig|1423740.3.peg.1314"/>
<dbReference type="Pfam" id="PF00440">
    <property type="entry name" value="TetR_N"/>
    <property type="match status" value="1"/>
</dbReference>
<feature type="DNA-binding region" description="H-T-H motif" evidence="2">
    <location>
        <begin position="47"/>
        <end position="66"/>
    </location>
</feature>
<evidence type="ECO:0000313" key="4">
    <source>
        <dbReference type="EMBL" id="KRL77810.1"/>
    </source>
</evidence>
<reference evidence="4 5" key="1">
    <citation type="journal article" date="2015" name="Genome Announc.">
        <title>Expanding the biotechnology potential of lactobacilli through comparative genomics of 213 strains and associated genera.</title>
        <authorList>
            <person name="Sun Z."/>
            <person name="Harris H.M."/>
            <person name="McCann A."/>
            <person name="Guo C."/>
            <person name="Argimon S."/>
            <person name="Zhang W."/>
            <person name="Yang X."/>
            <person name="Jeffery I.B."/>
            <person name="Cooney J.C."/>
            <person name="Kagawa T.F."/>
            <person name="Liu W."/>
            <person name="Song Y."/>
            <person name="Salvetti E."/>
            <person name="Wrobel A."/>
            <person name="Rasinkangas P."/>
            <person name="Parkhill J."/>
            <person name="Rea M.C."/>
            <person name="O'Sullivan O."/>
            <person name="Ritari J."/>
            <person name="Douillard F.P."/>
            <person name="Paul Ross R."/>
            <person name="Yang R."/>
            <person name="Briner A.E."/>
            <person name="Felis G.E."/>
            <person name="de Vos W.M."/>
            <person name="Barrangou R."/>
            <person name="Klaenhammer T.R."/>
            <person name="Caufield P.W."/>
            <person name="Cui Y."/>
            <person name="Zhang H."/>
            <person name="O'Toole P.W."/>
        </authorList>
    </citation>
    <scope>NUCLEOTIDE SEQUENCE [LARGE SCALE GENOMIC DNA]</scope>
    <source>
        <strain evidence="4 5">DSM 15833</strain>
    </source>
</reference>
<evidence type="ECO:0000256" key="2">
    <source>
        <dbReference type="PROSITE-ProRule" id="PRU00335"/>
    </source>
</evidence>
<dbReference type="PROSITE" id="PS50977">
    <property type="entry name" value="HTH_TETR_2"/>
    <property type="match status" value="1"/>
</dbReference>
<comment type="caution">
    <text evidence="4">The sequence shown here is derived from an EMBL/GenBank/DDBJ whole genome shotgun (WGS) entry which is preliminary data.</text>
</comment>
<dbReference type="PRINTS" id="PR00455">
    <property type="entry name" value="HTHTETR"/>
</dbReference>
<dbReference type="PROSITE" id="PS01081">
    <property type="entry name" value="HTH_TETR_1"/>
    <property type="match status" value="1"/>
</dbReference>
<sequence length="221" mass="26002">MSYDNLSQKGGVAMPKQTFFNLPVEKQTRLLEAAHHEFSRRGFNEASINQIIKEAGVSRGSFYQYFEDKHDLYQYFARKLGENLEAAQKAILPLAGQDLFSYYQKSFTLMLEDFYLGENREFYRTMIANRDYRLLSKDEHHQNIEKRLQEVYDSLSEEKYRFESYGDFRLFNIILEGAVFRIIGGKLSHDEVTAEKISQIEAQITKVLTWFQDGVLKTERK</sequence>
<dbReference type="InterPro" id="IPR050624">
    <property type="entry name" value="HTH-type_Tx_Regulator"/>
</dbReference>
<dbReference type="InterPro" id="IPR009057">
    <property type="entry name" value="Homeodomain-like_sf"/>
</dbReference>
<evidence type="ECO:0000259" key="3">
    <source>
        <dbReference type="PROSITE" id="PS50977"/>
    </source>
</evidence>
<dbReference type="PANTHER" id="PTHR43479">
    <property type="entry name" value="ACREF/ENVCD OPERON REPRESSOR-RELATED"/>
    <property type="match status" value="1"/>
</dbReference>
<name>A0A0R1TG21_9LACO</name>
<proteinExistence type="predicted"/>
<dbReference type="Proteomes" id="UP000051048">
    <property type="component" value="Unassembled WGS sequence"/>
</dbReference>
<keyword evidence="1 2" id="KW-0238">DNA-binding</keyword>
<evidence type="ECO:0000256" key="1">
    <source>
        <dbReference type="ARBA" id="ARBA00023125"/>
    </source>
</evidence>
<dbReference type="GO" id="GO:0003677">
    <property type="term" value="F:DNA binding"/>
    <property type="evidence" value="ECO:0007669"/>
    <property type="project" value="UniProtKB-UniRule"/>
</dbReference>
<gene>
    <name evidence="4" type="ORF">FC36_GL001218</name>
</gene>
<accession>A0A0R1TG21</accession>
<feature type="domain" description="HTH tetR-type" evidence="3">
    <location>
        <begin position="24"/>
        <end position="84"/>
    </location>
</feature>
<protein>
    <recommendedName>
        <fullName evidence="3">HTH tetR-type domain-containing protein</fullName>
    </recommendedName>
</protein>
<dbReference type="STRING" id="1423740.FC36_GL001218"/>
<dbReference type="AlphaFoldDB" id="A0A0R1TG21"/>
<dbReference type="Pfam" id="PF17924">
    <property type="entry name" value="TetR_C_19"/>
    <property type="match status" value="1"/>
</dbReference>
<dbReference type="Gene3D" id="1.10.357.10">
    <property type="entry name" value="Tetracycline Repressor, domain 2"/>
    <property type="match status" value="1"/>
</dbReference>
<dbReference type="SUPFAM" id="SSF46689">
    <property type="entry name" value="Homeodomain-like"/>
    <property type="match status" value="1"/>
</dbReference>